<feature type="chain" id="PRO_5014870331" evidence="1">
    <location>
        <begin position="20"/>
        <end position="340"/>
    </location>
</feature>
<dbReference type="AlphaFoldDB" id="A0A2M8W2M4"/>
<sequence>MFRALLLVFFLSFSAKAFADETLDRLSVEELTNLGRIAQAEHDYARALECYRAALEKGNSPRAVTNIGLMYLNGHGVPKDVEHGIELLREAAETGHPNAMMVLGATLGGRGKTEDENTEARDWLQRAANAGNVRAMSFLAEAFRYGVGIPSHPDDANIVRQNARASLQQEADAGDNDARLALGRIYKLGIQVPADHNRAEALFLAGASSGHVIIRRYLGSLYLDEMGRYEDAYQVFKDLADEGDHGGMNHLQRMYAYGVGAEKDLAIAAEWALKSARATGNAHSLFHPINGLQAVRPEDQHVYVQAIQTILRDDDFYSGPIDGDVTDSLRQALSQYIGEN</sequence>
<feature type="signal peptide" evidence="1">
    <location>
        <begin position="1"/>
        <end position="19"/>
    </location>
</feature>
<dbReference type="EMBL" id="PGTY01000003">
    <property type="protein sequence ID" value="PJI85177.1"/>
    <property type="molecule type" value="Genomic_DNA"/>
</dbReference>
<dbReference type="OrthoDB" id="8235393at2"/>
<organism evidence="2 3">
    <name type="scientific">Yoonia maricola</name>
    <dbReference type="NCBI Taxonomy" id="420999"/>
    <lineage>
        <taxon>Bacteria</taxon>
        <taxon>Pseudomonadati</taxon>
        <taxon>Pseudomonadota</taxon>
        <taxon>Alphaproteobacteria</taxon>
        <taxon>Rhodobacterales</taxon>
        <taxon>Paracoccaceae</taxon>
        <taxon>Yoonia</taxon>
    </lineage>
</organism>
<dbReference type="PANTHER" id="PTHR11102:SF160">
    <property type="entry name" value="ERAD-ASSOCIATED E3 UBIQUITIN-PROTEIN LIGASE COMPONENT HRD3"/>
    <property type="match status" value="1"/>
</dbReference>
<evidence type="ECO:0000313" key="2">
    <source>
        <dbReference type="EMBL" id="PJI85177.1"/>
    </source>
</evidence>
<keyword evidence="3" id="KW-1185">Reference proteome</keyword>
<dbReference type="SMART" id="SM00671">
    <property type="entry name" value="SEL1"/>
    <property type="match status" value="5"/>
</dbReference>
<dbReference type="Gene3D" id="1.25.40.10">
    <property type="entry name" value="Tetratricopeptide repeat domain"/>
    <property type="match status" value="2"/>
</dbReference>
<evidence type="ECO:0000256" key="1">
    <source>
        <dbReference type="SAM" id="SignalP"/>
    </source>
</evidence>
<protein>
    <submittedName>
        <fullName evidence="2">TPR repeat protein</fullName>
    </submittedName>
</protein>
<dbReference type="Proteomes" id="UP000228531">
    <property type="component" value="Unassembled WGS sequence"/>
</dbReference>
<dbReference type="InterPro" id="IPR006597">
    <property type="entry name" value="Sel1-like"/>
</dbReference>
<dbReference type="SUPFAM" id="SSF81901">
    <property type="entry name" value="HCP-like"/>
    <property type="match status" value="1"/>
</dbReference>
<dbReference type="InterPro" id="IPR011990">
    <property type="entry name" value="TPR-like_helical_dom_sf"/>
</dbReference>
<dbReference type="PANTHER" id="PTHR11102">
    <property type="entry name" value="SEL-1-LIKE PROTEIN"/>
    <property type="match status" value="1"/>
</dbReference>
<comment type="caution">
    <text evidence="2">The sequence shown here is derived from an EMBL/GenBank/DDBJ whole genome shotgun (WGS) entry which is preliminary data.</text>
</comment>
<gene>
    <name evidence="2" type="ORF">BC777_3175</name>
</gene>
<proteinExistence type="predicted"/>
<dbReference type="Pfam" id="PF08238">
    <property type="entry name" value="Sel1"/>
    <property type="match status" value="6"/>
</dbReference>
<name>A0A2M8W2M4_9RHOB</name>
<reference evidence="2 3" key="1">
    <citation type="submission" date="2017-11" db="EMBL/GenBank/DDBJ databases">
        <title>Genomic Encyclopedia of Archaeal and Bacterial Type Strains, Phase II (KMG-II): From Individual Species to Whole Genera.</title>
        <authorList>
            <person name="Goeker M."/>
        </authorList>
    </citation>
    <scope>NUCLEOTIDE SEQUENCE [LARGE SCALE GENOMIC DNA]</scope>
    <source>
        <strain evidence="2 3">DSM 29128</strain>
    </source>
</reference>
<keyword evidence="1" id="KW-0732">Signal</keyword>
<dbReference type="InterPro" id="IPR050767">
    <property type="entry name" value="Sel1_AlgK"/>
</dbReference>
<evidence type="ECO:0000313" key="3">
    <source>
        <dbReference type="Proteomes" id="UP000228531"/>
    </source>
</evidence>
<accession>A0A2M8W2M4</accession>